<dbReference type="SUPFAM" id="SSF81301">
    <property type="entry name" value="Nucleotidyltransferase"/>
    <property type="match status" value="1"/>
</dbReference>
<dbReference type="GO" id="GO:0000049">
    <property type="term" value="F:tRNA binding"/>
    <property type="evidence" value="ECO:0007669"/>
    <property type="project" value="TreeGrafter"/>
</dbReference>
<dbReference type="GO" id="GO:0016779">
    <property type="term" value="F:nucleotidyltransferase activity"/>
    <property type="evidence" value="ECO:0007669"/>
    <property type="project" value="UniProtKB-KW"/>
</dbReference>
<dbReference type="GO" id="GO:0008033">
    <property type="term" value="P:tRNA processing"/>
    <property type="evidence" value="ECO:0007669"/>
    <property type="project" value="UniProtKB-KW"/>
</dbReference>
<proteinExistence type="inferred from homology"/>
<dbReference type="AlphaFoldDB" id="A0A9D1NTE4"/>
<dbReference type="CDD" id="cd05398">
    <property type="entry name" value="NT_ClassII-CCAase"/>
    <property type="match status" value="1"/>
</dbReference>
<feature type="domain" description="tRNA nucleotidyltransferase/poly(A) polymerase RNA and SrmB- binding" evidence="11">
    <location>
        <begin position="160"/>
        <end position="221"/>
    </location>
</feature>
<evidence type="ECO:0000259" key="10">
    <source>
        <dbReference type="Pfam" id="PF01743"/>
    </source>
</evidence>
<dbReference type="Gene3D" id="1.10.246.80">
    <property type="match status" value="1"/>
</dbReference>
<dbReference type="Pfam" id="PF12627">
    <property type="entry name" value="PolyA_pol_RNAbd"/>
    <property type="match status" value="1"/>
</dbReference>
<evidence type="ECO:0000256" key="7">
    <source>
        <dbReference type="ARBA" id="ARBA00022842"/>
    </source>
</evidence>
<evidence type="ECO:0000256" key="4">
    <source>
        <dbReference type="ARBA" id="ARBA00022695"/>
    </source>
</evidence>
<keyword evidence="3" id="KW-0819">tRNA processing</keyword>
<evidence type="ECO:0000256" key="5">
    <source>
        <dbReference type="ARBA" id="ARBA00022723"/>
    </source>
</evidence>
<dbReference type="InterPro" id="IPR050264">
    <property type="entry name" value="Bact_CCA-adding_enz_type3_sf"/>
</dbReference>
<reference evidence="13" key="1">
    <citation type="submission" date="2020-10" db="EMBL/GenBank/DDBJ databases">
        <authorList>
            <person name="Gilroy R."/>
        </authorList>
    </citation>
    <scope>NUCLEOTIDE SEQUENCE</scope>
    <source>
        <strain evidence="13">ChiBcec2-4451</strain>
    </source>
</reference>
<evidence type="ECO:0000313" key="14">
    <source>
        <dbReference type="Proteomes" id="UP000886723"/>
    </source>
</evidence>
<protein>
    <submittedName>
        <fullName evidence="13">HD domain-containing protein</fullName>
    </submittedName>
</protein>
<dbReference type="GO" id="GO:0000166">
    <property type="term" value="F:nucleotide binding"/>
    <property type="evidence" value="ECO:0007669"/>
    <property type="project" value="UniProtKB-KW"/>
</dbReference>
<dbReference type="PANTHER" id="PTHR46173">
    <property type="entry name" value="CCA TRNA NUCLEOTIDYLTRANSFERASE 1, MITOCHONDRIAL"/>
    <property type="match status" value="1"/>
</dbReference>
<evidence type="ECO:0000256" key="3">
    <source>
        <dbReference type="ARBA" id="ARBA00022694"/>
    </source>
</evidence>
<keyword evidence="7" id="KW-0460">Magnesium</keyword>
<feature type="domain" description="Poly A polymerase head" evidence="10">
    <location>
        <begin position="13"/>
        <end position="133"/>
    </location>
</feature>
<dbReference type="SUPFAM" id="SSF81891">
    <property type="entry name" value="Poly A polymerase C-terminal region-like"/>
    <property type="match status" value="1"/>
</dbReference>
<dbReference type="InterPro" id="IPR002646">
    <property type="entry name" value="PolA_pol_head_dom"/>
</dbReference>
<organism evidence="13 14">
    <name type="scientific">Candidatus Pullilachnospira stercoravium</name>
    <dbReference type="NCBI Taxonomy" id="2840913"/>
    <lineage>
        <taxon>Bacteria</taxon>
        <taxon>Bacillati</taxon>
        <taxon>Bacillota</taxon>
        <taxon>Clostridia</taxon>
        <taxon>Lachnospirales</taxon>
        <taxon>Lachnospiraceae</taxon>
        <taxon>Lachnospiraceae incertae sedis</taxon>
        <taxon>Candidatus Pullilachnospira</taxon>
    </lineage>
</organism>
<evidence type="ECO:0000259" key="12">
    <source>
        <dbReference type="Pfam" id="PF13735"/>
    </source>
</evidence>
<keyword evidence="5" id="KW-0479">Metal-binding</keyword>
<dbReference type="Pfam" id="PF01743">
    <property type="entry name" value="PolyA_pol"/>
    <property type="match status" value="1"/>
</dbReference>
<evidence type="ECO:0000256" key="6">
    <source>
        <dbReference type="ARBA" id="ARBA00022741"/>
    </source>
</evidence>
<comment type="similarity">
    <text evidence="9">Belongs to the tRNA nucleotidyltransferase/poly(A) polymerase family.</text>
</comment>
<feature type="domain" description="CCA-adding enzyme C-terminal" evidence="12">
    <location>
        <begin position="285"/>
        <end position="426"/>
    </location>
</feature>
<keyword evidence="8 9" id="KW-0694">RNA-binding</keyword>
<dbReference type="GO" id="GO:0046872">
    <property type="term" value="F:metal ion binding"/>
    <property type="evidence" value="ECO:0007669"/>
    <property type="project" value="UniProtKB-KW"/>
</dbReference>
<dbReference type="Pfam" id="PF13735">
    <property type="entry name" value="tRNA_NucTran2_2"/>
    <property type="match status" value="1"/>
</dbReference>
<keyword evidence="4" id="KW-0548">Nucleotidyltransferase</keyword>
<sequence length="433" mass="49544">MIIDVLEANGYEAYAVGGCVRDSILGRTPDDWDITTSADPWQVKVLFPRTVDTGLKHGTVTVLTGGNGYEVTTYRIDGEYEDGRHPKQVEFTSSLTEDLMRRDFTINAMAYSPREGLIDRFGGMQDLQRHVIRCVGDPRKRFGEDALRILRAVRFAAQLGFAIDPETEDAIRELAPTLKKISAERIQTELVKLLVSDRPEMMALMWQLGITKVILPEFDRMMDTPQNTPHHRGSVGEHTVWALEQVERDKVLRLTMLLHDMGKPQARTTDETGRDHFKGHGEISRMTAEKILRRLKFDNDTIRKVTRLVQWHDYRVQPEPRAVRRAVCQVGEDLFPMLLKVQRADTLAQSEYRRAEKLARIYGVERIFREISEKGQCVSMKTLAVTGKDLIACGVQPGPRMGDILQILLEAVLDDPSLNTRQRLLEYWQEKCR</sequence>
<dbReference type="InterPro" id="IPR043519">
    <property type="entry name" value="NT_sf"/>
</dbReference>
<evidence type="ECO:0000256" key="8">
    <source>
        <dbReference type="ARBA" id="ARBA00022884"/>
    </source>
</evidence>
<dbReference type="Gene3D" id="1.10.3090.10">
    <property type="entry name" value="cca-adding enzyme, domain 2"/>
    <property type="match status" value="1"/>
</dbReference>
<keyword evidence="2 9" id="KW-0808">Transferase</keyword>
<comment type="caution">
    <text evidence="13">The sequence shown here is derived from an EMBL/GenBank/DDBJ whole genome shotgun (WGS) entry which is preliminary data.</text>
</comment>
<gene>
    <name evidence="13" type="ORF">IAA63_05770</name>
</gene>
<dbReference type="InterPro" id="IPR032828">
    <property type="entry name" value="PolyA_RNA-bd"/>
</dbReference>
<evidence type="ECO:0000313" key="13">
    <source>
        <dbReference type="EMBL" id="HIV12634.1"/>
    </source>
</evidence>
<accession>A0A9D1NTE4</accession>
<evidence type="ECO:0000256" key="2">
    <source>
        <dbReference type="ARBA" id="ARBA00022679"/>
    </source>
</evidence>
<name>A0A9D1NTE4_9FIRM</name>
<dbReference type="InterPro" id="IPR032810">
    <property type="entry name" value="CCA-adding_enz_C"/>
</dbReference>
<comment type="cofactor">
    <cofactor evidence="1">
        <name>Mg(2+)</name>
        <dbReference type="ChEBI" id="CHEBI:18420"/>
    </cofactor>
</comment>
<evidence type="ECO:0000256" key="9">
    <source>
        <dbReference type="RuleBase" id="RU003953"/>
    </source>
</evidence>
<dbReference type="Gene3D" id="3.30.460.10">
    <property type="entry name" value="Beta Polymerase, domain 2"/>
    <property type="match status" value="1"/>
</dbReference>
<reference evidence="13" key="2">
    <citation type="journal article" date="2021" name="PeerJ">
        <title>Extensive microbial diversity within the chicken gut microbiome revealed by metagenomics and culture.</title>
        <authorList>
            <person name="Gilroy R."/>
            <person name="Ravi A."/>
            <person name="Getino M."/>
            <person name="Pursley I."/>
            <person name="Horton D.L."/>
            <person name="Alikhan N.F."/>
            <person name="Baker D."/>
            <person name="Gharbi K."/>
            <person name="Hall N."/>
            <person name="Watson M."/>
            <person name="Adriaenssens E.M."/>
            <person name="Foster-Nyarko E."/>
            <person name="Jarju S."/>
            <person name="Secka A."/>
            <person name="Antonio M."/>
            <person name="Oren A."/>
            <person name="Chaudhuri R.R."/>
            <person name="La Ragione R."/>
            <person name="Hildebrand F."/>
            <person name="Pallen M.J."/>
        </authorList>
    </citation>
    <scope>NUCLEOTIDE SEQUENCE</scope>
    <source>
        <strain evidence="13">ChiBcec2-4451</strain>
    </source>
</reference>
<dbReference type="EMBL" id="DVON01000125">
    <property type="protein sequence ID" value="HIV12634.1"/>
    <property type="molecule type" value="Genomic_DNA"/>
</dbReference>
<dbReference type="Proteomes" id="UP000886723">
    <property type="component" value="Unassembled WGS sequence"/>
</dbReference>
<evidence type="ECO:0000259" key="11">
    <source>
        <dbReference type="Pfam" id="PF12627"/>
    </source>
</evidence>
<dbReference type="PANTHER" id="PTHR46173:SF1">
    <property type="entry name" value="CCA TRNA NUCLEOTIDYLTRANSFERASE 1, MITOCHONDRIAL"/>
    <property type="match status" value="1"/>
</dbReference>
<evidence type="ECO:0000256" key="1">
    <source>
        <dbReference type="ARBA" id="ARBA00001946"/>
    </source>
</evidence>
<keyword evidence="6" id="KW-0547">Nucleotide-binding</keyword>